<dbReference type="Proteomes" id="UP000821866">
    <property type="component" value="Chromosome 1"/>
</dbReference>
<evidence type="ECO:0000313" key="2">
    <source>
        <dbReference type="Proteomes" id="UP000821866"/>
    </source>
</evidence>
<sequence>MPRILPILDTGATLESYLSITPVEESPWLFSSLLAILHPEGLACHPKKLLRALQVANPPHDLVAHRIRSIIRRRHREAPFHVAIGELQNFTATFVSKERWVNPISKYTNDTYSEEDNIIVIQPALNVLVDILNSTVGENGLRYLVAWSMYRQLLSPGYLPRTTYHGHASLTCCGFKASCARGHAELSGYGHDFQRRCLAGTRPVMVPTLQAAAWSAVRATRGCWGTGMSSSGDVRPGRGYGGGAYPLIGRLVYHADNVI</sequence>
<evidence type="ECO:0000313" key="1">
    <source>
        <dbReference type="EMBL" id="KAH8039624.1"/>
    </source>
</evidence>
<proteinExistence type="predicted"/>
<keyword evidence="2" id="KW-1185">Reference proteome</keyword>
<gene>
    <name evidence="1" type="ORF">HPB51_007824</name>
</gene>
<comment type="caution">
    <text evidence="1">The sequence shown here is derived from an EMBL/GenBank/DDBJ whole genome shotgun (WGS) entry which is preliminary data.</text>
</comment>
<reference evidence="1" key="1">
    <citation type="journal article" date="2020" name="Cell">
        <title>Large-Scale Comparative Analyses of Tick Genomes Elucidate Their Genetic Diversity and Vector Capacities.</title>
        <authorList>
            <consortium name="Tick Genome and Microbiome Consortium (TIGMIC)"/>
            <person name="Jia N."/>
            <person name="Wang J."/>
            <person name="Shi W."/>
            <person name="Du L."/>
            <person name="Sun Y."/>
            <person name="Zhan W."/>
            <person name="Jiang J.F."/>
            <person name="Wang Q."/>
            <person name="Zhang B."/>
            <person name="Ji P."/>
            <person name="Bell-Sakyi L."/>
            <person name="Cui X.M."/>
            <person name="Yuan T.T."/>
            <person name="Jiang B.G."/>
            <person name="Yang W.F."/>
            <person name="Lam T.T."/>
            <person name="Chang Q.C."/>
            <person name="Ding S.J."/>
            <person name="Wang X.J."/>
            <person name="Zhu J.G."/>
            <person name="Ruan X.D."/>
            <person name="Zhao L."/>
            <person name="Wei J.T."/>
            <person name="Ye R.Z."/>
            <person name="Que T.C."/>
            <person name="Du C.H."/>
            <person name="Zhou Y.H."/>
            <person name="Cheng J.X."/>
            <person name="Dai P.F."/>
            <person name="Guo W.B."/>
            <person name="Han X.H."/>
            <person name="Huang E.J."/>
            <person name="Li L.F."/>
            <person name="Wei W."/>
            <person name="Gao Y.C."/>
            <person name="Liu J.Z."/>
            <person name="Shao H.Z."/>
            <person name="Wang X."/>
            <person name="Wang C.C."/>
            <person name="Yang T.C."/>
            <person name="Huo Q.B."/>
            <person name="Li W."/>
            <person name="Chen H.Y."/>
            <person name="Chen S.E."/>
            <person name="Zhou L.G."/>
            <person name="Ni X.B."/>
            <person name="Tian J.H."/>
            <person name="Sheng Y."/>
            <person name="Liu T."/>
            <person name="Pan Y.S."/>
            <person name="Xia L.Y."/>
            <person name="Li J."/>
            <person name="Zhao F."/>
            <person name="Cao W.C."/>
        </authorList>
    </citation>
    <scope>NUCLEOTIDE SEQUENCE</scope>
    <source>
        <strain evidence="1">Rmic-2018</strain>
    </source>
</reference>
<reference evidence="1" key="2">
    <citation type="submission" date="2021-09" db="EMBL/GenBank/DDBJ databases">
        <authorList>
            <person name="Jia N."/>
            <person name="Wang J."/>
            <person name="Shi W."/>
            <person name="Du L."/>
            <person name="Sun Y."/>
            <person name="Zhan W."/>
            <person name="Jiang J."/>
            <person name="Wang Q."/>
            <person name="Zhang B."/>
            <person name="Ji P."/>
            <person name="Sakyi L.B."/>
            <person name="Cui X."/>
            <person name="Yuan T."/>
            <person name="Jiang B."/>
            <person name="Yang W."/>
            <person name="Lam T.T.-Y."/>
            <person name="Chang Q."/>
            <person name="Ding S."/>
            <person name="Wang X."/>
            <person name="Zhu J."/>
            <person name="Ruan X."/>
            <person name="Zhao L."/>
            <person name="Wei J."/>
            <person name="Que T."/>
            <person name="Du C."/>
            <person name="Cheng J."/>
            <person name="Dai P."/>
            <person name="Han X."/>
            <person name="Huang E."/>
            <person name="Gao Y."/>
            <person name="Liu J."/>
            <person name="Shao H."/>
            <person name="Ye R."/>
            <person name="Li L."/>
            <person name="Wei W."/>
            <person name="Wang X."/>
            <person name="Wang C."/>
            <person name="Huo Q."/>
            <person name="Li W."/>
            <person name="Guo W."/>
            <person name="Chen H."/>
            <person name="Chen S."/>
            <person name="Zhou L."/>
            <person name="Zhou L."/>
            <person name="Ni X."/>
            <person name="Tian J."/>
            <person name="Zhou Y."/>
            <person name="Sheng Y."/>
            <person name="Liu T."/>
            <person name="Pan Y."/>
            <person name="Xia L."/>
            <person name="Li J."/>
            <person name="Zhao F."/>
            <person name="Cao W."/>
        </authorList>
    </citation>
    <scope>NUCLEOTIDE SEQUENCE</scope>
    <source>
        <strain evidence="1">Rmic-2018</strain>
        <tissue evidence="1">Larvae</tissue>
    </source>
</reference>
<dbReference type="AlphaFoldDB" id="A0A9J6F083"/>
<accession>A0A9J6F083</accession>
<dbReference type="EMBL" id="JABSTU010000001">
    <property type="protein sequence ID" value="KAH8039624.1"/>
    <property type="molecule type" value="Genomic_DNA"/>
</dbReference>
<name>A0A9J6F083_RHIMP</name>
<organism evidence="1 2">
    <name type="scientific">Rhipicephalus microplus</name>
    <name type="common">Cattle tick</name>
    <name type="synonym">Boophilus microplus</name>
    <dbReference type="NCBI Taxonomy" id="6941"/>
    <lineage>
        <taxon>Eukaryota</taxon>
        <taxon>Metazoa</taxon>
        <taxon>Ecdysozoa</taxon>
        <taxon>Arthropoda</taxon>
        <taxon>Chelicerata</taxon>
        <taxon>Arachnida</taxon>
        <taxon>Acari</taxon>
        <taxon>Parasitiformes</taxon>
        <taxon>Ixodida</taxon>
        <taxon>Ixodoidea</taxon>
        <taxon>Ixodidae</taxon>
        <taxon>Rhipicephalinae</taxon>
        <taxon>Rhipicephalus</taxon>
        <taxon>Boophilus</taxon>
    </lineage>
</organism>
<protein>
    <submittedName>
        <fullName evidence="1">Uncharacterized protein</fullName>
    </submittedName>
</protein>